<accession>A0A1A8AJ62</accession>
<evidence type="ECO:0000256" key="1">
    <source>
        <dbReference type="SAM" id="Phobius"/>
    </source>
</evidence>
<feature type="transmembrane region" description="Helical" evidence="1">
    <location>
        <begin position="43"/>
        <end position="62"/>
    </location>
</feature>
<keyword evidence="1" id="KW-1133">Transmembrane helix</keyword>
<protein>
    <recommendedName>
        <fullName evidence="3">Membrane-spanning 4-domains, subfamily A, member 4A</fullName>
    </recommendedName>
</protein>
<proteinExistence type="predicted"/>
<evidence type="ECO:0000313" key="2">
    <source>
        <dbReference type="EMBL" id="SBP54723.1"/>
    </source>
</evidence>
<dbReference type="OMA" id="TACLVMQ"/>
<evidence type="ECO:0008006" key="3">
    <source>
        <dbReference type="Google" id="ProtNLM"/>
    </source>
</evidence>
<dbReference type="AlphaFoldDB" id="A0A1A8AJ62"/>
<name>A0A1A8AJ62_NOTFU</name>
<keyword evidence="1" id="KW-0812">Transmembrane</keyword>
<feature type="transmembrane region" description="Helical" evidence="1">
    <location>
        <begin position="105"/>
        <end position="124"/>
    </location>
</feature>
<reference evidence="2" key="2">
    <citation type="submission" date="2016-06" db="EMBL/GenBank/DDBJ databases">
        <title>The genome of a short-lived fish provides insights into sex chromosome evolution and the genetic control of aging.</title>
        <authorList>
            <person name="Reichwald K."/>
            <person name="Felder M."/>
            <person name="Petzold A."/>
            <person name="Koch P."/>
            <person name="Groth M."/>
            <person name="Platzer M."/>
        </authorList>
    </citation>
    <scope>NUCLEOTIDE SEQUENCE</scope>
    <source>
        <tissue evidence="2">Brain</tissue>
    </source>
</reference>
<feature type="transmembrane region" description="Helical" evidence="1">
    <location>
        <begin position="150"/>
        <end position="176"/>
    </location>
</feature>
<dbReference type="OrthoDB" id="8958625at2759"/>
<reference evidence="2" key="1">
    <citation type="submission" date="2016-05" db="EMBL/GenBank/DDBJ databases">
        <authorList>
            <person name="Lavstsen T."/>
            <person name="Jespersen J.S."/>
        </authorList>
    </citation>
    <scope>NUCLEOTIDE SEQUENCE</scope>
    <source>
        <tissue evidence="2">Brain</tissue>
    </source>
</reference>
<dbReference type="KEGG" id="nfu:107384763"/>
<gene>
    <name evidence="2" type="primary">Nfu_g_1_022535</name>
</gene>
<sequence>MAVSDEEAVMEESIIPAQSPLVSVTFQRNARRKEKFLEAEPKALGIAEIGLSLYTIICLGVLQSKGLSDPSSGIPIFIASLLIVIAGNVAVAAQNLHLPTLRACLGMQILACGASIVNIICTLVKMGDWSHHCWYLHADKYQEVCHQIEFIFFNFYGGGVLVQATVLAISASLMAYCCKVVNCCGPAPKMPVIMVQTPPRPESSSVRNDQTSTQQS</sequence>
<organism evidence="2">
    <name type="scientific">Nothobranchius furzeri</name>
    <name type="common">Turquoise killifish</name>
    <dbReference type="NCBI Taxonomy" id="105023"/>
    <lineage>
        <taxon>Eukaryota</taxon>
        <taxon>Metazoa</taxon>
        <taxon>Chordata</taxon>
        <taxon>Craniata</taxon>
        <taxon>Vertebrata</taxon>
        <taxon>Euteleostomi</taxon>
        <taxon>Actinopterygii</taxon>
        <taxon>Neopterygii</taxon>
        <taxon>Teleostei</taxon>
        <taxon>Neoteleostei</taxon>
        <taxon>Acanthomorphata</taxon>
        <taxon>Ovalentaria</taxon>
        <taxon>Atherinomorphae</taxon>
        <taxon>Cyprinodontiformes</taxon>
        <taxon>Nothobranchiidae</taxon>
        <taxon>Nothobranchius</taxon>
    </lineage>
</organism>
<dbReference type="EMBL" id="HADY01016238">
    <property type="protein sequence ID" value="SBP54723.1"/>
    <property type="molecule type" value="Transcribed_RNA"/>
</dbReference>
<feature type="transmembrane region" description="Helical" evidence="1">
    <location>
        <begin position="74"/>
        <end position="93"/>
    </location>
</feature>
<keyword evidence="1" id="KW-0472">Membrane</keyword>